<feature type="binding site" evidence="13">
    <location>
        <position position="468"/>
    </location>
    <ligand>
        <name>ATP</name>
        <dbReference type="ChEBI" id="CHEBI:30616"/>
    </ligand>
</feature>
<keyword evidence="10 15" id="KW-0472">Membrane</keyword>
<evidence type="ECO:0000256" key="11">
    <source>
        <dbReference type="ARBA" id="ARBA00034036"/>
    </source>
</evidence>
<keyword evidence="7 14" id="KW-0460">Magnesium</keyword>
<keyword evidence="8 15" id="KW-1278">Translocase</keyword>
<feature type="transmembrane region" description="Helical" evidence="15">
    <location>
        <begin position="968"/>
        <end position="987"/>
    </location>
</feature>
<dbReference type="GO" id="GO:0016887">
    <property type="term" value="F:ATP hydrolysis activity"/>
    <property type="evidence" value="ECO:0007669"/>
    <property type="project" value="InterPro"/>
</dbReference>
<feature type="binding site" evidence="13">
    <location>
        <position position="466"/>
    </location>
    <ligand>
        <name>ATP</name>
        <dbReference type="ChEBI" id="CHEBI:30616"/>
    </ligand>
</feature>
<dbReference type="SUPFAM" id="SSF81665">
    <property type="entry name" value="Calcium ATPase, transmembrane domain M"/>
    <property type="match status" value="1"/>
</dbReference>
<dbReference type="STRING" id="106549.A0A540KVR1"/>
<feature type="domain" description="P-type ATPase N-terminal" evidence="17">
    <location>
        <begin position="99"/>
        <end position="143"/>
    </location>
</feature>
<feature type="active site" description="4-aspartylphosphate intermediate" evidence="12">
    <location>
        <position position="466"/>
    </location>
</feature>
<dbReference type="SFLD" id="SFLDG00002">
    <property type="entry name" value="C1.7:_P-type_atpase_like"/>
    <property type="match status" value="1"/>
</dbReference>
<feature type="binding site" evidence="13">
    <location>
        <position position="621"/>
    </location>
    <ligand>
        <name>ATP</name>
        <dbReference type="ChEBI" id="CHEBI:30616"/>
    </ligand>
</feature>
<organism evidence="19 20">
    <name type="scientific">Malus baccata</name>
    <name type="common">Siberian crab apple</name>
    <name type="synonym">Pyrus baccata</name>
    <dbReference type="NCBI Taxonomy" id="106549"/>
    <lineage>
        <taxon>Eukaryota</taxon>
        <taxon>Viridiplantae</taxon>
        <taxon>Streptophyta</taxon>
        <taxon>Embryophyta</taxon>
        <taxon>Tracheophyta</taxon>
        <taxon>Spermatophyta</taxon>
        <taxon>Magnoliopsida</taxon>
        <taxon>eudicotyledons</taxon>
        <taxon>Gunneridae</taxon>
        <taxon>Pentapetalae</taxon>
        <taxon>rosids</taxon>
        <taxon>fabids</taxon>
        <taxon>Rosales</taxon>
        <taxon>Rosaceae</taxon>
        <taxon>Amygdaloideae</taxon>
        <taxon>Maleae</taxon>
        <taxon>Malus</taxon>
    </lineage>
</organism>
<evidence type="ECO:0000256" key="13">
    <source>
        <dbReference type="PIRSR" id="PIRSR606539-2"/>
    </source>
</evidence>
<dbReference type="NCBIfam" id="TIGR01494">
    <property type="entry name" value="ATPase_P-type"/>
    <property type="match status" value="3"/>
</dbReference>
<keyword evidence="9 15" id="KW-1133">Transmembrane helix</keyword>
<feature type="transmembrane region" description="Helical" evidence="15">
    <location>
        <begin position="1101"/>
        <end position="1123"/>
    </location>
</feature>
<feature type="transmembrane region" description="Helical" evidence="15">
    <location>
        <begin position="397"/>
        <end position="418"/>
    </location>
</feature>
<dbReference type="GO" id="GO:0005524">
    <property type="term" value="F:ATP binding"/>
    <property type="evidence" value="ECO:0007669"/>
    <property type="project" value="UniProtKB-UniRule"/>
</dbReference>
<keyword evidence="6 13" id="KW-0067">ATP-binding</keyword>
<feature type="binding site" evidence="13">
    <location>
        <position position="681"/>
    </location>
    <ligand>
        <name>ATP</name>
        <dbReference type="ChEBI" id="CHEBI:30616"/>
    </ligand>
</feature>
<dbReference type="InterPro" id="IPR032630">
    <property type="entry name" value="P_typ_ATPase_c"/>
</dbReference>
<gene>
    <name evidence="19" type="ORF">C1H46_036118</name>
</gene>
<evidence type="ECO:0000256" key="12">
    <source>
        <dbReference type="PIRSR" id="PIRSR606539-1"/>
    </source>
</evidence>
<feature type="transmembrane region" description="Helical" evidence="15">
    <location>
        <begin position="339"/>
        <end position="361"/>
    </location>
</feature>
<feature type="transmembrane region" description="Helical" evidence="15">
    <location>
        <begin position="1075"/>
        <end position="1094"/>
    </location>
</feature>
<dbReference type="Gene3D" id="3.40.50.1000">
    <property type="entry name" value="HAD superfamily/HAD-like"/>
    <property type="match status" value="1"/>
</dbReference>
<dbReference type="PANTHER" id="PTHR24092:SF148">
    <property type="entry name" value="PHOSPHOLIPID-TRANSPORTING ATPASE"/>
    <property type="match status" value="1"/>
</dbReference>
<protein>
    <recommendedName>
        <fullName evidence="15">Phospholipid-transporting ATPase</fullName>
        <ecNumber evidence="15">7.6.2.1</ecNumber>
    </recommendedName>
</protein>
<dbReference type="Proteomes" id="UP000315295">
    <property type="component" value="Unassembled WGS sequence"/>
</dbReference>
<evidence type="ECO:0000256" key="4">
    <source>
        <dbReference type="ARBA" id="ARBA00022723"/>
    </source>
</evidence>
<dbReference type="InterPro" id="IPR032631">
    <property type="entry name" value="P-type_ATPase_N"/>
</dbReference>
<evidence type="ECO:0000256" key="3">
    <source>
        <dbReference type="ARBA" id="ARBA00022692"/>
    </source>
</evidence>
<feature type="binding site" evidence="14">
    <location>
        <position position="906"/>
    </location>
    <ligand>
        <name>Mg(2+)</name>
        <dbReference type="ChEBI" id="CHEBI:18420"/>
    </ligand>
</feature>
<dbReference type="SUPFAM" id="SSF81660">
    <property type="entry name" value="Metal cation-transporting ATPase, ATP-binding domain N"/>
    <property type="match status" value="1"/>
</dbReference>
<dbReference type="SFLD" id="SFLDS00003">
    <property type="entry name" value="Haloacid_Dehalogenase"/>
    <property type="match status" value="1"/>
</dbReference>
<feature type="binding site" evidence="13">
    <location>
        <position position="909"/>
    </location>
    <ligand>
        <name>ATP</name>
        <dbReference type="ChEBI" id="CHEBI:30616"/>
    </ligand>
</feature>
<dbReference type="PROSITE" id="PS00154">
    <property type="entry name" value="ATPASE_E1_E2"/>
    <property type="match status" value="1"/>
</dbReference>
<evidence type="ECO:0000256" key="2">
    <source>
        <dbReference type="ARBA" id="ARBA00008109"/>
    </source>
</evidence>
<dbReference type="InterPro" id="IPR006539">
    <property type="entry name" value="P-type_ATPase_IV"/>
</dbReference>
<name>A0A540KVR1_MALBA</name>
<evidence type="ECO:0000256" key="5">
    <source>
        <dbReference type="ARBA" id="ARBA00022741"/>
    </source>
</evidence>
<comment type="similarity">
    <text evidence="2 15">Belongs to the cation transport ATPase (P-type) (TC 3.A.3) family. Type IV subfamily.</text>
</comment>
<dbReference type="EC" id="7.6.2.1" evidence="15"/>
<dbReference type="Pfam" id="PF16212">
    <property type="entry name" value="PhoLip_ATPase_C"/>
    <property type="match status" value="1"/>
</dbReference>
<reference evidence="19 20" key="1">
    <citation type="journal article" date="2019" name="G3 (Bethesda)">
        <title>Sequencing of a Wild Apple (Malus baccata) Genome Unravels the Differences Between Cultivated and Wild Apple Species Regarding Disease Resistance and Cold Tolerance.</title>
        <authorList>
            <person name="Chen X."/>
        </authorList>
    </citation>
    <scope>NUCLEOTIDE SEQUENCE [LARGE SCALE GENOMIC DNA]</scope>
    <source>
        <strain evidence="20">cv. Shandingzi</strain>
        <tissue evidence="19">Leaves</tissue>
    </source>
</reference>
<dbReference type="GO" id="GO:0000287">
    <property type="term" value="F:magnesium ion binding"/>
    <property type="evidence" value="ECO:0007669"/>
    <property type="project" value="UniProtKB-UniRule"/>
</dbReference>
<dbReference type="SUPFAM" id="SSF56784">
    <property type="entry name" value="HAD-like"/>
    <property type="match status" value="1"/>
</dbReference>
<dbReference type="Pfam" id="PF16209">
    <property type="entry name" value="PhoLip_ATPase_N"/>
    <property type="match status" value="1"/>
</dbReference>
<feature type="binding site" evidence="13">
    <location>
        <position position="880"/>
    </location>
    <ligand>
        <name>ATP</name>
        <dbReference type="ChEBI" id="CHEBI:30616"/>
    </ligand>
</feature>
<feature type="transmembrane region" description="Helical" evidence="15">
    <location>
        <begin position="143"/>
        <end position="161"/>
    </location>
</feature>
<evidence type="ECO:0000256" key="14">
    <source>
        <dbReference type="PIRSR" id="PIRSR606539-3"/>
    </source>
</evidence>
<comment type="subcellular location">
    <subcellularLocation>
        <location evidence="1 15">Membrane</location>
        <topology evidence="1 15">Multi-pass membrane protein</topology>
    </subcellularLocation>
</comment>
<evidence type="ECO:0000259" key="18">
    <source>
        <dbReference type="Pfam" id="PF16212"/>
    </source>
</evidence>
<evidence type="ECO:0000256" key="6">
    <source>
        <dbReference type="ARBA" id="ARBA00022840"/>
    </source>
</evidence>
<proteinExistence type="inferred from homology"/>
<evidence type="ECO:0000256" key="10">
    <source>
        <dbReference type="ARBA" id="ARBA00023136"/>
    </source>
</evidence>
<dbReference type="InterPro" id="IPR001757">
    <property type="entry name" value="P_typ_ATPase"/>
</dbReference>
<evidence type="ECO:0000256" key="1">
    <source>
        <dbReference type="ARBA" id="ARBA00004141"/>
    </source>
</evidence>
<comment type="catalytic activity">
    <reaction evidence="11 15">
        <text>ATP + H2O + phospholipidSide 1 = ADP + phosphate + phospholipidSide 2.</text>
        <dbReference type="EC" id="7.6.2.1"/>
    </reaction>
</comment>
<evidence type="ECO:0000313" key="20">
    <source>
        <dbReference type="Proteomes" id="UP000315295"/>
    </source>
</evidence>
<evidence type="ECO:0000256" key="9">
    <source>
        <dbReference type="ARBA" id="ARBA00022989"/>
    </source>
</evidence>
<evidence type="ECO:0000256" key="8">
    <source>
        <dbReference type="ARBA" id="ARBA00022967"/>
    </source>
</evidence>
<feature type="transmembrane region" description="Helical" evidence="15">
    <location>
        <begin position="1143"/>
        <end position="1162"/>
    </location>
</feature>
<comment type="cofactor">
    <cofactor evidence="14">
        <name>Mg(2+)</name>
        <dbReference type="ChEBI" id="CHEBI:18420"/>
    </cofactor>
</comment>
<dbReference type="Pfam" id="PF13246">
    <property type="entry name" value="Cation_ATPase"/>
    <property type="match status" value="1"/>
</dbReference>
<feature type="binding site" evidence="13">
    <location>
        <position position="761"/>
    </location>
    <ligand>
        <name>ATP</name>
        <dbReference type="ChEBI" id="CHEBI:30616"/>
    </ligand>
</feature>
<feature type="binding site" evidence="13">
    <location>
        <position position="762"/>
    </location>
    <ligand>
        <name>ATP</name>
        <dbReference type="ChEBI" id="CHEBI:30616"/>
    </ligand>
</feature>
<dbReference type="InterPro" id="IPR023299">
    <property type="entry name" value="ATPase_P-typ_cyto_dom_N"/>
</dbReference>
<evidence type="ECO:0000256" key="16">
    <source>
        <dbReference type="SAM" id="MobiDB-lite"/>
    </source>
</evidence>
<dbReference type="SUPFAM" id="SSF81653">
    <property type="entry name" value="Calcium ATPase, transduction domain A"/>
    <property type="match status" value="1"/>
</dbReference>
<feature type="binding site" evidence="13">
    <location>
        <position position="910"/>
    </location>
    <ligand>
        <name>ATP</name>
        <dbReference type="ChEBI" id="CHEBI:30616"/>
    </ligand>
</feature>
<dbReference type="EMBL" id="VIEB01000913">
    <property type="protein sequence ID" value="TQD78313.1"/>
    <property type="molecule type" value="Genomic_DNA"/>
</dbReference>
<dbReference type="InterPro" id="IPR023298">
    <property type="entry name" value="ATPase_P-typ_TM_dom_sf"/>
</dbReference>
<dbReference type="InterPro" id="IPR018303">
    <property type="entry name" value="ATPase_P-typ_P_site"/>
</dbReference>
<feature type="transmembrane region" description="Helical" evidence="15">
    <location>
        <begin position="1041"/>
        <end position="1063"/>
    </location>
</feature>
<dbReference type="InterPro" id="IPR036412">
    <property type="entry name" value="HAD-like_sf"/>
</dbReference>
<feature type="binding site" evidence="14">
    <location>
        <position position="468"/>
    </location>
    <ligand>
        <name>Mg(2+)</name>
        <dbReference type="ChEBI" id="CHEBI:18420"/>
    </ligand>
</feature>
<dbReference type="GO" id="GO:0140326">
    <property type="term" value="F:ATPase-coupled intramembrane lipid transporter activity"/>
    <property type="evidence" value="ECO:0007669"/>
    <property type="project" value="UniProtKB-EC"/>
</dbReference>
<keyword evidence="3 15" id="KW-0812">Transmembrane</keyword>
<evidence type="ECO:0000256" key="15">
    <source>
        <dbReference type="RuleBase" id="RU362033"/>
    </source>
</evidence>
<comment type="caution">
    <text evidence="19">The sequence shown here is derived from an EMBL/GenBank/DDBJ whole genome shotgun (WGS) entry which is preliminary data.</text>
</comment>
<feature type="domain" description="P-type ATPase C-terminal" evidence="18">
    <location>
        <begin position="932"/>
        <end position="1172"/>
    </location>
</feature>
<dbReference type="FunFam" id="3.40.50.1000:FF:000001">
    <property type="entry name" value="Phospholipid-transporting ATPase IC"/>
    <property type="match status" value="1"/>
</dbReference>
<dbReference type="SFLD" id="SFLDF00027">
    <property type="entry name" value="p-type_atpase"/>
    <property type="match status" value="1"/>
</dbReference>
<dbReference type="Gene3D" id="2.70.150.10">
    <property type="entry name" value="Calcium-transporting ATPase, cytoplasmic transduction domain A"/>
    <property type="match status" value="1"/>
</dbReference>
<dbReference type="Gene3D" id="3.40.1110.10">
    <property type="entry name" value="Calcium-transporting ATPase, cytoplasmic domain N"/>
    <property type="match status" value="1"/>
</dbReference>
<dbReference type="InterPro" id="IPR044492">
    <property type="entry name" value="P_typ_ATPase_HD_dom"/>
</dbReference>
<evidence type="ECO:0000259" key="17">
    <source>
        <dbReference type="Pfam" id="PF16209"/>
    </source>
</evidence>
<dbReference type="PANTHER" id="PTHR24092">
    <property type="entry name" value="PROBABLE PHOSPHOLIPID-TRANSPORTING ATPASE"/>
    <property type="match status" value="1"/>
</dbReference>
<dbReference type="GO" id="GO:0005886">
    <property type="term" value="C:plasma membrane"/>
    <property type="evidence" value="ECO:0007669"/>
    <property type="project" value="TreeGrafter"/>
</dbReference>
<feature type="binding site" evidence="14">
    <location>
        <position position="466"/>
    </location>
    <ligand>
        <name>Mg(2+)</name>
        <dbReference type="ChEBI" id="CHEBI:18420"/>
    </ligand>
</feature>
<sequence>MTSGHPLLSSSDSPSAPLVPSSSLTKNLARISSNASFSSSSLDNNDDAQSDLLEVHSILGYCRSFRWKTPRGIEDGRCSGVPWDGIMKREIQELLKSPTSKYTIITFLPKNLFIQFHRVAYLYFLAIAALNQLPPLAVFGRTVSLFPLLFVLCVTAIKDGYEDWRRHRSDRNENNREALVFQSGQFQLKKWKHIQVGEVLKICADDTIPCDVVLLGTSDPSGIAYIQTMNLDGESNLKTRYARQETTSAVCEGCTFLGLIRCEQPNRNIYEFTANMEFNGHKFPLSQSNIVLRGCQLKNTAWAIGVVVYAGQETKAMLNSAASPSKRSKLESYMNRETLWLSVFLFVMCAVVATGMGLWLMRHKGQIDTLAYYRKRYYSDGKENGKTYRFYGIPMEIFFSFLSSIIVFQIMIPISLYITMELVRLGQSYFMIEDRHMFDSSSGSRFQCRSLNINEDLGQIRYIFSDKTGTLTENKMEFRRASIFGRSFGTSLQEANVAGIGLGRKRWKLKSEISVDNELVEFLHKDLSENDRIAAHEFFLTLAACNTVVPIVSNSTSSSCGKSELDDVEAIDYQGESPDEQALVSAASAYGYTLFERTSGHIVMDVNGEKLRLDVLGLHEFDSVRKRMSVVIRFPNNTVKVLVKGADTTMFGTLANDSERDDHLTRSTQGHLSEYSSEGLRTLVVAARDLTDEQLEQWQSMYEDASTSLTDRSLKLRQTAALIECNLKLLGATAIEDKLQDGVPEAIESLRQAGIKVWVLTGDKQETAISIGLSCKLLTADMQQIIINGTSEDECRNLLADSMAKYGVKSSSKRDPSFKLKKNAENGYLEIPGNAKTSSVPEWNGRKEEGKMNAPLALIIDGNSLLFDLATSCSVVLCCRVAPLQKAGIVDLIKTRTDDMTLAIGDGANDVSMIQMADVGVGICGQEGRQAVMASDFAMGQFRFLKTLLLVHGHWNYQRVGYMILYNFYRNAVFVLMLFWFILSTAFSTTSALTDWSSVFYSVIYTSLPTIVVGILDKDLSHRTLLQYPKLYGAGHRHEAYNLHLFWITMLDTVWQSLVLFYVPLFTYKDSSIDIWSMGSLWTIAVVVLVNVHLAMDVHRWVFITQIAVWGSIIITYACMVVLDSIPVFPNYWTIYHLAKSPTYWIAILLITVVALLPRFVFKVVNHIFWPSDIQIAREAEVLNRQRKHLSSKQDDSSS</sequence>
<feature type="region of interest" description="Disordered" evidence="16">
    <location>
        <begin position="1"/>
        <end position="22"/>
    </location>
</feature>
<dbReference type="PRINTS" id="PR00119">
    <property type="entry name" value="CATATPASE"/>
</dbReference>
<feature type="binding site" evidence="14">
    <location>
        <position position="910"/>
    </location>
    <ligand>
        <name>Mg(2+)</name>
        <dbReference type="ChEBI" id="CHEBI:18420"/>
    </ligand>
</feature>
<feature type="binding site" evidence="13">
    <location>
        <position position="644"/>
    </location>
    <ligand>
        <name>ATP</name>
        <dbReference type="ChEBI" id="CHEBI:30616"/>
    </ligand>
</feature>
<evidence type="ECO:0000313" key="19">
    <source>
        <dbReference type="EMBL" id="TQD78313.1"/>
    </source>
</evidence>
<keyword evidence="4 14" id="KW-0479">Metal-binding</keyword>
<dbReference type="AlphaFoldDB" id="A0A540KVR1"/>
<keyword evidence="20" id="KW-1185">Reference proteome</keyword>
<dbReference type="InterPro" id="IPR023214">
    <property type="entry name" value="HAD_sf"/>
</dbReference>
<dbReference type="InterPro" id="IPR008250">
    <property type="entry name" value="ATPase_P-typ_transduc_dom_A_sf"/>
</dbReference>
<dbReference type="NCBIfam" id="TIGR01652">
    <property type="entry name" value="ATPase-Plipid"/>
    <property type="match status" value="1"/>
</dbReference>
<accession>A0A540KVR1</accession>
<dbReference type="CDD" id="cd02073">
    <property type="entry name" value="P-type_ATPase_APLT_Dnf-like"/>
    <property type="match status" value="1"/>
</dbReference>
<feature type="transmembrane region" description="Helical" evidence="15">
    <location>
        <begin position="999"/>
        <end position="1020"/>
    </location>
</feature>
<keyword evidence="5 13" id="KW-0547">Nucleotide-binding</keyword>
<dbReference type="GO" id="GO:0045332">
    <property type="term" value="P:phospholipid translocation"/>
    <property type="evidence" value="ECO:0007669"/>
    <property type="project" value="TreeGrafter"/>
</dbReference>
<feature type="binding site" evidence="13">
    <location>
        <position position="580"/>
    </location>
    <ligand>
        <name>ATP</name>
        <dbReference type="ChEBI" id="CHEBI:30616"/>
    </ligand>
</feature>
<feature type="binding site" evidence="13">
    <location>
        <position position="763"/>
    </location>
    <ligand>
        <name>ATP</name>
        <dbReference type="ChEBI" id="CHEBI:30616"/>
    </ligand>
</feature>
<feature type="binding site" evidence="13">
    <location>
        <position position="886"/>
    </location>
    <ligand>
        <name>ATP</name>
        <dbReference type="ChEBI" id="CHEBI:30616"/>
    </ligand>
</feature>
<feature type="binding site" evidence="13">
    <location>
        <position position="467"/>
    </location>
    <ligand>
        <name>ATP</name>
        <dbReference type="ChEBI" id="CHEBI:30616"/>
    </ligand>
</feature>
<evidence type="ECO:0000256" key="7">
    <source>
        <dbReference type="ARBA" id="ARBA00022842"/>
    </source>
</evidence>